<dbReference type="PANTHER" id="PTHR17985">
    <property type="entry name" value="SER/THR-RICH PROTEIN T10 IN DGCR REGION"/>
    <property type="match status" value="1"/>
</dbReference>
<dbReference type="Pfam" id="PF05742">
    <property type="entry name" value="TANGO2"/>
    <property type="match status" value="1"/>
</dbReference>
<reference evidence="1 2" key="1">
    <citation type="submission" date="2020-06" db="EMBL/GenBank/DDBJ databases">
        <authorList>
            <person name="Kim S.-J."/>
            <person name="Park S.-J."/>
        </authorList>
    </citation>
    <scope>NUCLEOTIDE SEQUENCE [LARGE SCALE GENOMIC DNA]</scope>
    <source>
        <strain evidence="1 2">SW-151</strain>
    </source>
</reference>
<accession>A0ABX2N4F1</accession>
<name>A0ABX2N4F1_9SPHN</name>
<dbReference type="InterPro" id="IPR008551">
    <property type="entry name" value="TANGO2"/>
</dbReference>
<dbReference type="Proteomes" id="UP000652427">
    <property type="component" value="Unassembled WGS sequence"/>
</dbReference>
<dbReference type="PANTHER" id="PTHR17985:SF8">
    <property type="entry name" value="TRANSPORT AND GOLGI ORGANIZATION PROTEIN 2 HOMOLOG"/>
    <property type="match status" value="1"/>
</dbReference>
<organism evidence="1 2">
    <name type="scientific">Parasphingorhabdus flavimaris</name>
    <dbReference type="NCBI Taxonomy" id="266812"/>
    <lineage>
        <taxon>Bacteria</taxon>
        <taxon>Pseudomonadati</taxon>
        <taxon>Pseudomonadota</taxon>
        <taxon>Alphaproteobacteria</taxon>
        <taxon>Sphingomonadales</taxon>
        <taxon>Sphingomonadaceae</taxon>
        <taxon>Parasphingorhabdus</taxon>
    </lineage>
</organism>
<proteinExistence type="predicted"/>
<keyword evidence="2" id="KW-1185">Reference proteome</keyword>
<sequence>MCIVAFAWKAHPEWQLVAIGNRDELHARPADAAHRWEGAEHLLAGRDILAGGTWLGISEQGRFAVVTNLYGHGPPVAERASRGDLLKDFLLGDGQYADIGAADYSDFNPFNLITVAEGEARVHSNRPDSETELLGHGVHGLSNGMVRQPWAKSPRLNGALEQWMAKGSSDPEELFDHLLDQTTHEPAGLSGQSSPTGLQPEHSAIFIRNPTYGTRCSTVVTVDRRGKGMFTERRFAASGLATGETRLPFAWPTPR</sequence>
<dbReference type="EMBL" id="JABWMH010000003">
    <property type="protein sequence ID" value="NVD28564.1"/>
    <property type="molecule type" value="Genomic_DNA"/>
</dbReference>
<comment type="caution">
    <text evidence="1">The sequence shown here is derived from an EMBL/GenBank/DDBJ whole genome shotgun (WGS) entry which is preliminary data.</text>
</comment>
<evidence type="ECO:0000313" key="2">
    <source>
        <dbReference type="Proteomes" id="UP000652427"/>
    </source>
</evidence>
<gene>
    <name evidence="1" type="ORF">HUO14_11685</name>
</gene>
<evidence type="ECO:0000313" key="1">
    <source>
        <dbReference type="EMBL" id="NVD28564.1"/>
    </source>
</evidence>
<protein>
    <submittedName>
        <fullName evidence="1">NRDE family protein</fullName>
    </submittedName>
</protein>